<sequence length="64" mass="7087">MPNPSQRIAAASKDSINSMRRIAVAQKKVADVLLDGLRRDEPVDPEAERPLKNVTPAKTNPPRR</sequence>
<protein>
    <submittedName>
        <fullName evidence="2">Uncharacterized protein</fullName>
    </submittedName>
</protein>
<feature type="compositionally biased region" description="Basic and acidic residues" evidence="1">
    <location>
        <begin position="38"/>
        <end position="51"/>
    </location>
</feature>
<evidence type="ECO:0000313" key="2">
    <source>
        <dbReference type="EMBL" id="SUS07239.1"/>
    </source>
</evidence>
<organism evidence="2">
    <name type="scientific">metagenome</name>
    <dbReference type="NCBI Taxonomy" id="256318"/>
    <lineage>
        <taxon>unclassified sequences</taxon>
        <taxon>metagenomes</taxon>
    </lineage>
</organism>
<dbReference type="AlphaFoldDB" id="A0A380THR3"/>
<reference evidence="2" key="1">
    <citation type="submission" date="2018-07" db="EMBL/GenBank/DDBJ databases">
        <authorList>
            <person name="Quirk P.G."/>
            <person name="Krulwich T.A."/>
        </authorList>
    </citation>
    <scope>NUCLEOTIDE SEQUENCE</scope>
</reference>
<evidence type="ECO:0000256" key="1">
    <source>
        <dbReference type="SAM" id="MobiDB-lite"/>
    </source>
</evidence>
<accession>A0A380THR3</accession>
<feature type="region of interest" description="Disordered" evidence="1">
    <location>
        <begin position="38"/>
        <end position="64"/>
    </location>
</feature>
<proteinExistence type="predicted"/>
<dbReference type="EMBL" id="UIDG01000334">
    <property type="protein sequence ID" value="SUS07239.1"/>
    <property type="molecule type" value="Genomic_DNA"/>
</dbReference>
<name>A0A380THR3_9ZZZZ</name>
<gene>
    <name evidence="2" type="ORF">DF3PB_40036</name>
</gene>